<accession>A0A0F9D2E2</accession>
<dbReference type="InterPro" id="IPR036112">
    <property type="entry name" value="ComA_synth_sf"/>
</dbReference>
<evidence type="ECO:0000256" key="1">
    <source>
        <dbReference type="ARBA" id="ARBA00010424"/>
    </source>
</evidence>
<comment type="similarity">
    <text evidence="1">Belongs to the phosphosulfolactate synthase family.</text>
</comment>
<reference evidence="2" key="1">
    <citation type="journal article" date="2015" name="Nature">
        <title>Complex archaea that bridge the gap between prokaryotes and eukaryotes.</title>
        <authorList>
            <person name="Spang A."/>
            <person name="Saw J.H."/>
            <person name="Jorgensen S.L."/>
            <person name="Zaremba-Niedzwiedzka K."/>
            <person name="Martijn J."/>
            <person name="Lind A.E."/>
            <person name="van Eijk R."/>
            <person name="Schleper C."/>
            <person name="Guy L."/>
            <person name="Ettema T.J."/>
        </authorList>
    </citation>
    <scope>NUCLEOTIDE SEQUENCE</scope>
</reference>
<dbReference type="Gene3D" id="3.20.20.70">
    <property type="entry name" value="Aldolase class I"/>
    <property type="match status" value="1"/>
</dbReference>
<dbReference type="InterPro" id="IPR013785">
    <property type="entry name" value="Aldolase_TIM"/>
</dbReference>
<dbReference type="PANTHER" id="PTHR48413">
    <property type="match status" value="1"/>
</dbReference>
<dbReference type="Pfam" id="PF02679">
    <property type="entry name" value="ComA"/>
    <property type="match status" value="1"/>
</dbReference>
<dbReference type="EMBL" id="LAZR01030680">
    <property type="protein sequence ID" value="KKL55878.1"/>
    <property type="molecule type" value="Genomic_DNA"/>
</dbReference>
<protein>
    <recommendedName>
        <fullName evidence="3">Phosphosulfolactate synthase</fullName>
    </recommendedName>
</protein>
<evidence type="ECO:0000313" key="2">
    <source>
        <dbReference type="EMBL" id="KKL55878.1"/>
    </source>
</evidence>
<evidence type="ECO:0008006" key="3">
    <source>
        <dbReference type="Google" id="ProtNLM"/>
    </source>
</evidence>
<dbReference type="InterPro" id="IPR003830">
    <property type="entry name" value="ComA_synth"/>
</dbReference>
<dbReference type="PANTHER" id="PTHR48413:SF1">
    <property type="entry name" value="PROTEIN HEAT-STRESS-ASSOCIATED 32"/>
    <property type="match status" value="1"/>
</dbReference>
<comment type="caution">
    <text evidence="2">The sequence shown here is derived from an EMBL/GenBank/DDBJ whole genome shotgun (WGS) entry which is preliminary data.</text>
</comment>
<name>A0A0F9D2E2_9ZZZZ</name>
<proteinExistence type="inferred from homology"/>
<gene>
    <name evidence="2" type="ORF">LCGC14_2251000</name>
</gene>
<dbReference type="AlphaFoldDB" id="A0A0F9D2E2"/>
<dbReference type="SUPFAM" id="SSF102110">
    <property type="entry name" value="(2r)-phospho-3-sulfolactate synthase ComA"/>
    <property type="match status" value="1"/>
</dbReference>
<sequence length="274" mass="30235">MKTKAWGNLLSPLVPDRITTKPREQGLTMVLDRCHALHATDDLLSLTGDYVDQIKLSFGTSVFLDEDLLRRKIEIIRARDIDIYPGGTLMEIALLQGVYPQYLAQAKELGFTAVEISDGTLTISSQVRYDCIKRGLDAGLKVISEVGKKDPAIQFSPAEICDQIAGDLAIGADKVIIEARESGLGIGIYDEEGQLRMDEMTTIVNCLGDSRGDVIWEAPLRKQQAALILYCGPNVNLGNVKPRDVLGLEAMRCGLRFETLRHYASRLEITAIDQ</sequence>
<organism evidence="2">
    <name type="scientific">marine sediment metagenome</name>
    <dbReference type="NCBI Taxonomy" id="412755"/>
    <lineage>
        <taxon>unclassified sequences</taxon>
        <taxon>metagenomes</taxon>
        <taxon>ecological metagenomes</taxon>
    </lineage>
</organism>